<feature type="domain" description="Alpha fucosidase A-like C-terminal" evidence="2">
    <location>
        <begin position="715"/>
        <end position="776"/>
    </location>
</feature>
<evidence type="ECO:0000313" key="5">
    <source>
        <dbReference type="Proteomes" id="UP000004947"/>
    </source>
</evidence>
<dbReference type="PANTHER" id="PTHR31084">
    <property type="entry name" value="ALPHA-L-FUCOSIDASE 2"/>
    <property type="match status" value="1"/>
</dbReference>
<keyword evidence="5" id="KW-1185">Reference proteome</keyword>
<dbReference type="Gene3D" id="1.50.10.10">
    <property type="match status" value="1"/>
</dbReference>
<dbReference type="InterPro" id="IPR008928">
    <property type="entry name" value="6-hairpin_glycosidase_sf"/>
</dbReference>
<dbReference type="InterPro" id="IPR016518">
    <property type="entry name" value="Alpha-L-fucosidase"/>
</dbReference>
<dbReference type="InterPro" id="IPR049053">
    <property type="entry name" value="AFCA-like_C"/>
</dbReference>
<dbReference type="InterPro" id="IPR054363">
    <property type="entry name" value="GH95_cat"/>
</dbReference>
<dbReference type="GO" id="GO:0005975">
    <property type="term" value="P:carbohydrate metabolic process"/>
    <property type="evidence" value="ECO:0007669"/>
    <property type="project" value="InterPro"/>
</dbReference>
<organism evidence="4 5">
    <name type="scientific">Lentisphaera araneosa HTCC2155</name>
    <dbReference type="NCBI Taxonomy" id="313628"/>
    <lineage>
        <taxon>Bacteria</taxon>
        <taxon>Pseudomonadati</taxon>
        <taxon>Lentisphaerota</taxon>
        <taxon>Lentisphaeria</taxon>
        <taxon>Lentisphaerales</taxon>
        <taxon>Lentisphaeraceae</taxon>
        <taxon>Lentisphaera</taxon>
    </lineage>
</organism>
<dbReference type="EMBL" id="ABCK01000002">
    <property type="protein sequence ID" value="EDM29325.1"/>
    <property type="molecule type" value="Genomic_DNA"/>
</dbReference>
<dbReference type="InterPro" id="IPR027414">
    <property type="entry name" value="GH95_N_dom"/>
</dbReference>
<reference evidence="4 5" key="1">
    <citation type="journal article" date="2010" name="J. Bacteriol.">
        <title>Genome sequence of Lentisphaera araneosa HTCC2155T, the type species of the order Lentisphaerales in the phylum Lentisphaerae.</title>
        <authorList>
            <person name="Thrash J.C."/>
            <person name="Cho J.C."/>
            <person name="Vergin K.L."/>
            <person name="Morris R.M."/>
            <person name="Giovannoni S.J."/>
        </authorList>
    </citation>
    <scope>NUCLEOTIDE SEQUENCE [LARGE SCALE GENOMIC DNA]</scope>
    <source>
        <strain evidence="4 5">HTCC2155</strain>
    </source>
</reference>
<dbReference type="InterPro" id="IPR012341">
    <property type="entry name" value="6hp_glycosidase-like_sf"/>
</dbReference>
<dbReference type="GO" id="GO:0004560">
    <property type="term" value="F:alpha-L-fucosidase activity"/>
    <property type="evidence" value="ECO:0007669"/>
    <property type="project" value="InterPro"/>
</dbReference>
<dbReference type="Pfam" id="PF21307">
    <property type="entry name" value="Glyco_hydro_95_C"/>
    <property type="match status" value="1"/>
</dbReference>
<dbReference type="Pfam" id="PF22124">
    <property type="entry name" value="Glyco_hydro_95_cat"/>
    <property type="match status" value="1"/>
</dbReference>
<dbReference type="SUPFAM" id="SSF48208">
    <property type="entry name" value="Six-hairpin glycosidases"/>
    <property type="match status" value="1"/>
</dbReference>
<dbReference type="RefSeq" id="WP_007277047.1">
    <property type="nucleotide sequence ID" value="NZ_ABCK01000002.1"/>
</dbReference>
<dbReference type="AlphaFoldDB" id="A6DGK8"/>
<protein>
    <submittedName>
        <fullName evidence="4">Putative large secreted protein</fullName>
    </submittedName>
</protein>
<evidence type="ECO:0000259" key="3">
    <source>
        <dbReference type="Pfam" id="PF22124"/>
    </source>
</evidence>
<evidence type="ECO:0000313" key="4">
    <source>
        <dbReference type="EMBL" id="EDM29325.1"/>
    </source>
</evidence>
<proteinExistence type="predicted"/>
<accession>A6DGK8</accession>
<dbReference type="PIRSF" id="PIRSF007663">
    <property type="entry name" value="UCP007663"/>
    <property type="match status" value="1"/>
</dbReference>
<dbReference type="STRING" id="313628.LNTAR_23084"/>
<sequence>MKLLKRSIHYFIFLSLTLPILAQESSNKLWYKQAAQGFEQSLPIGNGRLGAMVFGDVDEERIVINEESVWSGSKVENNIPVGYKHLAKIRQLLGEEKFTEANKLMKQAFKVKNAPKYAKGISAFGRYQVLGNIHLKFLGNKAKVSQYKRELDLNSALATVNYQAGKQQFTREHFVSAPDEVFVSRFSGPISFSISMDRPERFKTSVVNKHELLMTGALNDGFEKDGLTYVARLRVIAPNAKIKADGNKLIVESQEEVMLLLAAATDYRGIAGRQLSDPFKATSEDLDKAEKKSFTELRQAQKADHEKYYRRVKLNLAESHNSALPTDQRLAAYRKGKADPALAALFFNVGRYFLISSSRPGGLPANLQGIWAEEVHTMWNGDYHFNINTQMNYWPALSCNMVEMQEPMNNFIASLVEPGSKTAKAYYDSPGWIAHRLTNIWGYTAPAGMDIGGPAWLCEHLWEQYAYTLDREFLKSVYPIMKSSIDFYLHNLWEEPENKWLVTGPSASPENGFKLPGNKRGGSGICAGPTIDMQQLRELFGNTLRAAKILGIDAELQKELAEKRPRLAPNQIAPDGVLQEWLKPYVEREPTHRHVSPLYGLYPYYEITPEGTPEMAEASRKLLERRGVGQSTGWANAWKVSLWARLHDSKMAYTFVQQMLNDNCFDNMMSLFRPLKNGKGKKLFQIEANFGLTAGIAEMLMQSHPDSPAVDSRPLIQILPALPKEWSTGSVSGLLARGAFEVDLKWQEGKLVEARVRSLKGQAAKIRYGSVTKDLKLAAGESKVFTLSDF</sequence>
<feature type="domain" description="Glycosyl hydrolase family 95 N-terminal" evidence="1">
    <location>
        <begin position="29"/>
        <end position="268"/>
    </location>
</feature>
<dbReference type="eggNOG" id="COG1554">
    <property type="taxonomic scope" value="Bacteria"/>
</dbReference>
<gene>
    <name evidence="4" type="ORF">LNTAR_23084</name>
</gene>
<evidence type="ECO:0000259" key="1">
    <source>
        <dbReference type="Pfam" id="PF14498"/>
    </source>
</evidence>
<name>A6DGK8_9BACT</name>
<dbReference type="OrthoDB" id="9802600at2"/>
<dbReference type="Proteomes" id="UP000004947">
    <property type="component" value="Unassembled WGS sequence"/>
</dbReference>
<evidence type="ECO:0000259" key="2">
    <source>
        <dbReference type="Pfam" id="PF21307"/>
    </source>
</evidence>
<dbReference type="PANTHER" id="PTHR31084:SF0">
    <property type="entry name" value="ALPHA-L-FUCOSIDASE 2"/>
    <property type="match status" value="1"/>
</dbReference>
<dbReference type="Pfam" id="PF14498">
    <property type="entry name" value="Glyco_hyd_65N_2"/>
    <property type="match status" value="1"/>
</dbReference>
<comment type="caution">
    <text evidence="4">The sequence shown here is derived from an EMBL/GenBank/DDBJ whole genome shotgun (WGS) entry which is preliminary data.</text>
</comment>
<feature type="domain" description="Glycosyl hydrolase family 95 catalytic" evidence="3">
    <location>
        <begin position="293"/>
        <end position="700"/>
    </location>
</feature>